<evidence type="ECO:0000256" key="4">
    <source>
        <dbReference type="ARBA" id="ARBA00023136"/>
    </source>
</evidence>
<feature type="domain" description="SusD-like N-terminal" evidence="7">
    <location>
        <begin position="91"/>
        <end position="240"/>
    </location>
</feature>
<comment type="similarity">
    <text evidence="2">Belongs to the SusD family.</text>
</comment>
<evidence type="ECO:0000259" key="7">
    <source>
        <dbReference type="Pfam" id="PF14322"/>
    </source>
</evidence>
<evidence type="ECO:0000256" key="3">
    <source>
        <dbReference type="ARBA" id="ARBA00022729"/>
    </source>
</evidence>
<dbReference type="Proteomes" id="UP000283426">
    <property type="component" value="Unassembled WGS sequence"/>
</dbReference>
<evidence type="ECO:0000313" key="9">
    <source>
        <dbReference type="Proteomes" id="UP000283426"/>
    </source>
</evidence>
<dbReference type="InterPro" id="IPR011990">
    <property type="entry name" value="TPR-like_helical_dom_sf"/>
</dbReference>
<evidence type="ECO:0000313" key="8">
    <source>
        <dbReference type="EMBL" id="RGV17544.1"/>
    </source>
</evidence>
<keyword evidence="4" id="KW-0472">Membrane</keyword>
<protein>
    <submittedName>
        <fullName evidence="8">RagB/SusD family nutrient uptake outer membrane protein</fullName>
    </submittedName>
</protein>
<proteinExistence type="inferred from homology"/>
<dbReference type="AlphaFoldDB" id="A0A412W1H6"/>
<reference evidence="8 9" key="1">
    <citation type="submission" date="2018-08" db="EMBL/GenBank/DDBJ databases">
        <title>A genome reference for cultivated species of the human gut microbiota.</title>
        <authorList>
            <person name="Zou Y."/>
            <person name="Xue W."/>
            <person name="Luo G."/>
        </authorList>
    </citation>
    <scope>NUCLEOTIDE SEQUENCE [LARGE SCALE GENOMIC DNA]</scope>
    <source>
        <strain evidence="8 9">AF14-6AC</strain>
    </source>
</reference>
<dbReference type="Pfam" id="PF07980">
    <property type="entry name" value="SusD_RagB"/>
    <property type="match status" value="1"/>
</dbReference>
<comment type="subcellular location">
    <subcellularLocation>
        <location evidence="1">Cell outer membrane</location>
    </subcellularLocation>
</comment>
<dbReference type="PROSITE" id="PS51257">
    <property type="entry name" value="PROKAR_LIPOPROTEIN"/>
    <property type="match status" value="1"/>
</dbReference>
<evidence type="ECO:0000256" key="2">
    <source>
        <dbReference type="ARBA" id="ARBA00006275"/>
    </source>
</evidence>
<accession>A0A412W1H6</accession>
<organism evidence="8 9">
    <name type="scientific">Odoribacter splanchnicus</name>
    <dbReference type="NCBI Taxonomy" id="28118"/>
    <lineage>
        <taxon>Bacteria</taxon>
        <taxon>Pseudomonadati</taxon>
        <taxon>Bacteroidota</taxon>
        <taxon>Bacteroidia</taxon>
        <taxon>Bacteroidales</taxon>
        <taxon>Odoribacteraceae</taxon>
        <taxon>Odoribacter</taxon>
    </lineage>
</organism>
<dbReference type="SUPFAM" id="SSF48452">
    <property type="entry name" value="TPR-like"/>
    <property type="match status" value="1"/>
</dbReference>
<dbReference type="Pfam" id="PF14322">
    <property type="entry name" value="SusD-like_3"/>
    <property type="match status" value="1"/>
</dbReference>
<evidence type="ECO:0000259" key="6">
    <source>
        <dbReference type="Pfam" id="PF07980"/>
    </source>
</evidence>
<sequence length="485" mass="56997">MKEMKKLFLYVTLILSFTSCEKYLEVKPSNILALKTYDDVKSLLGSHLKLYTVTFFSSHELAGTNVPWRTDDLYLFFGFYSDDLNTDTWLNGNWMANNKRALYTNSLNWQNTTMPGTIWGNYFSNIGFYNTIIDELANVSASQEEKDIVEQEARFLRAWYLFKVLQYFSPYHSNELGIPFNTDSQAVGSYNKQRKTQAQVYRFLIDELTTVIDCKTEPRPTYNIFYDKNLAHALLAEIYLFKGGSGAGEKEDYVQAIMHAQAVMKNYPLQGIDEFKPFETYKTSEGGVYKNKDQALLSFLWYTGDAGMYGTMEAYGLLEFVRDELFELFDENDVRRSLYFNPENKAIRKFKDLPNSYGVLHFFPVSEMYLIEAESYARNGQEGEARQALEEFQRHRVRNYQGYKGADLLQEIMNERRREFCLEYDMRWCDLIRIQKGWSRNSYQNPEEAVYTLEDNDFRFCFPIPLLEEMQENNQIEQNPGWSML</sequence>
<dbReference type="GO" id="GO:0009279">
    <property type="term" value="C:cell outer membrane"/>
    <property type="evidence" value="ECO:0007669"/>
    <property type="project" value="UniProtKB-SubCell"/>
</dbReference>
<evidence type="ECO:0000256" key="1">
    <source>
        <dbReference type="ARBA" id="ARBA00004442"/>
    </source>
</evidence>
<dbReference type="InterPro" id="IPR012944">
    <property type="entry name" value="SusD_RagB_dom"/>
</dbReference>
<dbReference type="InterPro" id="IPR033985">
    <property type="entry name" value="SusD-like_N"/>
</dbReference>
<feature type="domain" description="RagB/SusD" evidence="6">
    <location>
        <begin position="366"/>
        <end position="482"/>
    </location>
</feature>
<keyword evidence="5" id="KW-0998">Cell outer membrane</keyword>
<name>A0A412W1H6_9BACT</name>
<gene>
    <name evidence="8" type="ORF">DWW24_21200</name>
</gene>
<dbReference type="EMBL" id="QRYW01000070">
    <property type="protein sequence ID" value="RGV17544.1"/>
    <property type="molecule type" value="Genomic_DNA"/>
</dbReference>
<keyword evidence="3" id="KW-0732">Signal</keyword>
<comment type="caution">
    <text evidence="8">The sequence shown here is derived from an EMBL/GenBank/DDBJ whole genome shotgun (WGS) entry which is preliminary data.</text>
</comment>
<dbReference type="Gene3D" id="1.25.40.390">
    <property type="match status" value="1"/>
</dbReference>
<evidence type="ECO:0000256" key="5">
    <source>
        <dbReference type="ARBA" id="ARBA00023237"/>
    </source>
</evidence>